<accession>A0A0C6FV45</accession>
<dbReference type="SUPFAM" id="SSF54637">
    <property type="entry name" value="Thioesterase/thiol ester dehydrase-isomerase"/>
    <property type="match status" value="1"/>
</dbReference>
<feature type="region of interest" description="Disordered" evidence="3">
    <location>
        <begin position="1"/>
        <end position="289"/>
    </location>
</feature>
<sequence length="443" mass="48159">MVNRSRRRLLGARHGGTGRTEPNERDERDPGAGRAPRRLPRAGPQPARPAQRLQRAAAPRPARGSRRGCRRSRLPGADRHRGRPRLLRRPGPLGPQFRARRRARPHAHPRSLLQPPGPADPRPADAADLRRQRRRGRRGRQPRLPRRPRARRPLGQVPPGLRQARADSGCRRHLAAAAPRRAGPGPRHGAARRADQRRAGGGLGHDLAGDRRRGPDGRGASARRPPRVAADLRPRPDPPRPRRLRDQRPRCPARRGERAAGRGRAHARLPRGRRGLPGEAPGPLHRAAPVNPGELARACAEAMWAEDRASRGLGMTLDHAGPGEAVLSMRVRDDMTNGHGSCHGGFIFALADSAFAFACNAHNQRAVAQHCAVTFLRPGMRGEVLTARAVERVREGRSGIYDVTVTDAEGQVVAEFRGHSRTVPGTVLAGEGGAVPSAQSEPP</sequence>
<evidence type="ECO:0000313" key="5">
    <source>
        <dbReference type="EMBL" id="BAQ49454.1"/>
    </source>
</evidence>
<dbReference type="InterPro" id="IPR003736">
    <property type="entry name" value="PAAI_dom"/>
</dbReference>
<name>A0A0C6FV45_9HYPH</name>
<evidence type="ECO:0000256" key="1">
    <source>
        <dbReference type="ARBA" id="ARBA00008324"/>
    </source>
</evidence>
<keyword evidence="5" id="KW-0614">Plasmid</keyword>
<feature type="compositionally biased region" description="Basic residues" evidence="3">
    <location>
        <begin position="98"/>
        <end position="109"/>
    </location>
</feature>
<evidence type="ECO:0000313" key="6">
    <source>
        <dbReference type="Proteomes" id="UP000061432"/>
    </source>
</evidence>
<organism evidence="5 6">
    <name type="scientific">Methylobacterium aquaticum</name>
    <dbReference type="NCBI Taxonomy" id="270351"/>
    <lineage>
        <taxon>Bacteria</taxon>
        <taxon>Pseudomonadati</taxon>
        <taxon>Pseudomonadota</taxon>
        <taxon>Alphaproteobacteria</taxon>
        <taxon>Hyphomicrobiales</taxon>
        <taxon>Methylobacteriaceae</taxon>
        <taxon>Methylobacterium</taxon>
    </lineage>
</organism>
<feature type="compositionally biased region" description="Basic residues" evidence="3">
    <location>
        <begin position="131"/>
        <end position="152"/>
    </location>
</feature>
<proteinExistence type="inferred from homology"/>
<feature type="compositionally biased region" description="Basic and acidic residues" evidence="3">
    <location>
        <begin position="21"/>
        <end position="31"/>
    </location>
</feature>
<dbReference type="NCBIfam" id="TIGR00369">
    <property type="entry name" value="unchar_dom_1"/>
    <property type="match status" value="1"/>
</dbReference>
<dbReference type="InterPro" id="IPR006683">
    <property type="entry name" value="Thioestr_dom"/>
</dbReference>
<feature type="compositionally biased region" description="Basic and acidic residues" evidence="3">
    <location>
        <begin position="230"/>
        <end position="260"/>
    </location>
</feature>
<geneLocation type="plasmid" evidence="6">
    <name>pMaq22A_1p DNA</name>
</geneLocation>
<feature type="compositionally biased region" description="Basic residues" evidence="3">
    <location>
        <begin position="261"/>
        <end position="274"/>
    </location>
</feature>
<dbReference type="CDD" id="cd03443">
    <property type="entry name" value="PaaI_thioesterase"/>
    <property type="match status" value="1"/>
</dbReference>
<protein>
    <submittedName>
        <fullName evidence="5">Phenylacetic acid degradation protein PaaD</fullName>
    </submittedName>
</protein>
<dbReference type="InterPro" id="IPR052723">
    <property type="entry name" value="Acyl-CoA_thioesterase_PaaI"/>
</dbReference>
<feature type="domain" description="Thioesterase" evidence="4">
    <location>
        <begin position="339"/>
        <end position="413"/>
    </location>
</feature>
<reference evidence="5 6" key="1">
    <citation type="journal article" date="2015" name="Genome Announc.">
        <title>Complete Genome Sequence of Methylobacterium aquaticum Strain 22A, Isolated from Racomitrium japonicum Moss.</title>
        <authorList>
            <person name="Tani A."/>
            <person name="Ogura Y."/>
            <person name="Hayashi T."/>
            <person name="Kimbara K."/>
        </authorList>
    </citation>
    <scope>NUCLEOTIDE SEQUENCE [LARGE SCALE GENOMIC DNA]</scope>
    <source>
        <strain evidence="5 6">MA-22A</strain>
        <plasmid evidence="6">Plasmid pMaq22A_1p DNA</plasmid>
    </source>
</reference>
<dbReference type="PATRIC" id="fig|270351.10.peg.6528"/>
<dbReference type="FunFam" id="3.10.129.10:FF:000022">
    <property type="entry name" value="Phenylacetic acid degradation protein"/>
    <property type="match status" value="1"/>
</dbReference>
<feature type="compositionally biased region" description="Basic residues" evidence="3">
    <location>
        <begin position="63"/>
        <end position="73"/>
    </location>
</feature>
<keyword evidence="2" id="KW-0378">Hydrolase</keyword>
<comment type="similarity">
    <text evidence="1">Belongs to the thioesterase PaaI family.</text>
</comment>
<feature type="compositionally biased region" description="Basic and acidic residues" evidence="3">
    <location>
        <begin position="207"/>
        <end position="216"/>
    </location>
</feature>
<dbReference type="PANTHER" id="PTHR42856:SF1">
    <property type="entry name" value="ACYL-COENZYME A THIOESTERASE PAAI"/>
    <property type="match status" value="1"/>
</dbReference>
<dbReference type="GO" id="GO:0016289">
    <property type="term" value="F:acyl-CoA hydrolase activity"/>
    <property type="evidence" value="ECO:0007669"/>
    <property type="project" value="TreeGrafter"/>
</dbReference>
<dbReference type="EMBL" id="AP014705">
    <property type="protein sequence ID" value="BAQ49454.1"/>
    <property type="molecule type" value="Genomic_DNA"/>
</dbReference>
<reference evidence="6" key="2">
    <citation type="submission" date="2015-01" db="EMBL/GenBank/DDBJ databases">
        <title>Complete genome sequence of Methylobacterium aquaticum strain 22A.</title>
        <authorList>
            <person name="Tani A."/>
            <person name="Ogura Y."/>
            <person name="Hayashi T."/>
        </authorList>
    </citation>
    <scope>NUCLEOTIDE SEQUENCE [LARGE SCALE GENOMIC DNA]</scope>
    <source>
        <strain evidence="6">MA-22A</strain>
        <plasmid evidence="6">Plasmid pMaq22A_1p DNA</plasmid>
    </source>
</reference>
<dbReference type="InterPro" id="IPR011973">
    <property type="entry name" value="PaaD"/>
</dbReference>
<gene>
    <name evidence="5" type="primary">paaI</name>
    <name evidence="5" type="ORF">Maq22A_1p36205</name>
</gene>
<evidence type="ECO:0000256" key="2">
    <source>
        <dbReference type="ARBA" id="ARBA00022801"/>
    </source>
</evidence>
<feature type="compositionally biased region" description="Low complexity" evidence="3">
    <location>
        <begin position="218"/>
        <end position="229"/>
    </location>
</feature>
<feature type="compositionally biased region" description="Low complexity" evidence="3">
    <location>
        <begin position="41"/>
        <end position="62"/>
    </location>
</feature>
<dbReference type="KEGG" id="maqu:Maq22A_1p36205"/>
<dbReference type="PANTHER" id="PTHR42856">
    <property type="entry name" value="ACYL-COENZYME A THIOESTERASE PAAI"/>
    <property type="match status" value="1"/>
</dbReference>
<dbReference type="Pfam" id="PF03061">
    <property type="entry name" value="4HBT"/>
    <property type="match status" value="1"/>
</dbReference>
<evidence type="ECO:0000256" key="3">
    <source>
        <dbReference type="SAM" id="MobiDB-lite"/>
    </source>
</evidence>
<dbReference type="AlphaFoldDB" id="A0A0C6FV45"/>
<dbReference type="Proteomes" id="UP000061432">
    <property type="component" value="Plasmid pMaq22A_1p"/>
</dbReference>
<dbReference type="Gene3D" id="3.10.129.10">
    <property type="entry name" value="Hotdog Thioesterase"/>
    <property type="match status" value="1"/>
</dbReference>
<dbReference type="InterPro" id="IPR029069">
    <property type="entry name" value="HotDog_dom_sf"/>
</dbReference>
<dbReference type="NCBIfam" id="TIGR02286">
    <property type="entry name" value="PaaD"/>
    <property type="match status" value="1"/>
</dbReference>
<evidence type="ECO:0000259" key="4">
    <source>
        <dbReference type="Pfam" id="PF03061"/>
    </source>
</evidence>
<feature type="compositionally biased region" description="Basic residues" evidence="3">
    <location>
        <begin position="1"/>
        <end position="11"/>
    </location>
</feature>
<feature type="compositionally biased region" description="Low complexity" evidence="3">
    <location>
        <begin position="175"/>
        <end position="188"/>
    </location>
</feature>